<feature type="region of interest" description="Disordered" evidence="1">
    <location>
        <begin position="20"/>
        <end position="40"/>
    </location>
</feature>
<feature type="compositionally biased region" description="Pro residues" evidence="1">
    <location>
        <begin position="318"/>
        <end position="338"/>
    </location>
</feature>
<sequence>MSNHQKIITVSKALNHLAGSHTSTSLDLPHPRHRGYPHTHPPLQPPATAMSIQETGTSGKSITMAFPLRPVQPARPAGEPSLLGSLVRNAGALPWIGSVWATEMGRPQGDKIPYVPTDFRPASDVGGRSLNALPVPVPGDGLAGTPGGSTLFLSAVPTTIERNAMIAPNARLSHSSLVAAISAADVENTSRQPSPSTRAATRRGAPGAIMVPRPSFLEHAAERGFDVFDNVNIRREQGWRLLAERERQELAREKLREMAPDAERRRGQIEGERLAQAKKLAEKKDPKKKQVKKAGGSRLTKEDEEMIDSVMAELGLPDTPPQAAHPPATPPSSGPPTPRAAAAVVPAAAVEQENFPAVFSPETPPEEPAASPPPPPPAPPAAAAKPAAVLDKEESERLELERAIAALRGFDDPLDALPGLLAKAMPAGKAAPARLLRWRGNIRLPRCTELDENVVDGDDEYSEDDDEGYASGLDEGDGPDIGGKGDESAAVKREEGGAATDGEDDGAAAAKGQEAGSAGSWDEDVPAADEDDRVAAAEDALDGGLFERFIFLCLLHLATGDLGVVLDRCLR</sequence>
<evidence type="ECO:0000256" key="1">
    <source>
        <dbReference type="SAM" id="MobiDB-lite"/>
    </source>
</evidence>
<feature type="compositionally biased region" description="Basic and acidic residues" evidence="1">
    <location>
        <begin position="483"/>
        <end position="496"/>
    </location>
</feature>
<proteinExistence type="predicted"/>
<dbReference type="EMBL" id="ML977156">
    <property type="protein sequence ID" value="KAF1986504.1"/>
    <property type="molecule type" value="Genomic_DNA"/>
</dbReference>
<dbReference type="Proteomes" id="UP000800041">
    <property type="component" value="Unassembled WGS sequence"/>
</dbReference>
<name>A0A6G1H0B4_9PEZI</name>
<organism evidence="2 3">
    <name type="scientific">Aulographum hederae CBS 113979</name>
    <dbReference type="NCBI Taxonomy" id="1176131"/>
    <lineage>
        <taxon>Eukaryota</taxon>
        <taxon>Fungi</taxon>
        <taxon>Dikarya</taxon>
        <taxon>Ascomycota</taxon>
        <taxon>Pezizomycotina</taxon>
        <taxon>Dothideomycetes</taxon>
        <taxon>Pleosporomycetidae</taxon>
        <taxon>Aulographales</taxon>
        <taxon>Aulographaceae</taxon>
    </lineage>
</organism>
<feature type="compositionally biased region" description="Low complexity" evidence="1">
    <location>
        <begin position="339"/>
        <end position="350"/>
    </location>
</feature>
<reference evidence="2" key="1">
    <citation type="journal article" date="2020" name="Stud. Mycol.">
        <title>101 Dothideomycetes genomes: a test case for predicting lifestyles and emergence of pathogens.</title>
        <authorList>
            <person name="Haridas S."/>
            <person name="Albert R."/>
            <person name="Binder M."/>
            <person name="Bloem J."/>
            <person name="Labutti K."/>
            <person name="Salamov A."/>
            <person name="Andreopoulos B."/>
            <person name="Baker S."/>
            <person name="Barry K."/>
            <person name="Bills G."/>
            <person name="Bluhm B."/>
            <person name="Cannon C."/>
            <person name="Castanera R."/>
            <person name="Culley D."/>
            <person name="Daum C."/>
            <person name="Ezra D."/>
            <person name="Gonzalez J."/>
            <person name="Henrissat B."/>
            <person name="Kuo A."/>
            <person name="Liang C."/>
            <person name="Lipzen A."/>
            <person name="Lutzoni F."/>
            <person name="Magnuson J."/>
            <person name="Mondo S."/>
            <person name="Nolan M."/>
            <person name="Ohm R."/>
            <person name="Pangilinan J."/>
            <person name="Park H.-J."/>
            <person name="Ramirez L."/>
            <person name="Alfaro M."/>
            <person name="Sun H."/>
            <person name="Tritt A."/>
            <person name="Yoshinaga Y."/>
            <person name="Zwiers L.-H."/>
            <person name="Turgeon B."/>
            <person name="Goodwin S."/>
            <person name="Spatafora J."/>
            <person name="Crous P."/>
            <person name="Grigoriev I."/>
        </authorList>
    </citation>
    <scope>NUCLEOTIDE SEQUENCE</scope>
    <source>
        <strain evidence="2">CBS 113979</strain>
    </source>
</reference>
<feature type="compositionally biased region" description="Acidic residues" evidence="1">
    <location>
        <begin position="453"/>
        <end position="478"/>
    </location>
</feature>
<accession>A0A6G1H0B4</accession>
<protein>
    <submittedName>
        <fullName evidence="2">Uncharacterized protein</fullName>
    </submittedName>
</protein>
<gene>
    <name evidence="2" type="ORF">K402DRAFT_404238</name>
</gene>
<feature type="compositionally biased region" description="Pro residues" evidence="1">
    <location>
        <begin position="362"/>
        <end position="380"/>
    </location>
</feature>
<feature type="compositionally biased region" description="Low complexity" evidence="1">
    <location>
        <begin position="507"/>
        <end position="519"/>
    </location>
</feature>
<evidence type="ECO:0000313" key="2">
    <source>
        <dbReference type="EMBL" id="KAF1986504.1"/>
    </source>
</evidence>
<feature type="region of interest" description="Disordered" evidence="1">
    <location>
        <begin position="186"/>
        <end position="208"/>
    </location>
</feature>
<feature type="compositionally biased region" description="Acidic residues" evidence="1">
    <location>
        <begin position="521"/>
        <end position="532"/>
    </location>
</feature>
<feature type="region of interest" description="Disordered" evidence="1">
    <location>
        <begin position="280"/>
        <end position="394"/>
    </location>
</feature>
<evidence type="ECO:0000313" key="3">
    <source>
        <dbReference type="Proteomes" id="UP000800041"/>
    </source>
</evidence>
<dbReference type="AlphaFoldDB" id="A0A6G1H0B4"/>
<feature type="compositionally biased region" description="Low complexity" evidence="1">
    <location>
        <begin position="194"/>
        <end position="208"/>
    </location>
</feature>
<keyword evidence="3" id="KW-1185">Reference proteome</keyword>
<feature type="region of interest" description="Disordered" evidence="1">
    <location>
        <begin position="453"/>
        <end position="533"/>
    </location>
</feature>